<evidence type="ECO:0000256" key="5">
    <source>
        <dbReference type="ARBA" id="ARBA00023136"/>
    </source>
</evidence>
<keyword evidence="4 7" id="KW-1133">Transmembrane helix</keyword>
<feature type="transmembrane region" description="Helical" evidence="7">
    <location>
        <begin position="371"/>
        <end position="389"/>
    </location>
</feature>
<reference evidence="8 9" key="1">
    <citation type="journal article" date="2016" name="Genome Biol. Evol.">
        <title>Divergent and convergent evolution of fungal pathogenicity.</title>
        <authorList>
            <person name="Shang Y."/>
            <person name="Xiao G."/>
            <person name="Zheng P."/>
            <person name="Cen K."/>
            <person name="Zhan S."/>
            <person name="Wang C."/>
        </authorList>
    </citation>
    <scope>NUCLEOTIDE SEQUENCE [LARGE SCALE GENOMIC DNA]</scope>
    <source>
        <strain evidence="8 9">ARSEF 7405</strain>
    </source>
</reference>
<dbReference type="PANTHER" id="PTHR30618">
    <property type="entry name" value="NCS1 FAMILY PURINE/PYRIMIDINE TRANSPORTER"/>
    <property type="match status" value="1"/>
</dbReference>
<evidence type="ECO:0000256" key="6">
    <source>
        <dbReference type="SAM" id="MobiDB-lite"/>
    </source>
</evidence>
<feature type="compositionally biased region" description="Basic and acidic residues" evidence="6">
    <location>
        <begin position="557"/>
        <end position="572"/>
    </location>
</feature>
<dbReference type="CDD" id="cd11482">
    <property type="entry name" value="SLC-NCS1sbd_NRT1-like"/>
    <property type="match status" value="1"/>
</dbReference>
<name>A0A166N913_9EURO</name>
<evidence type="ECO:0000256" key="2">
    <source>
        <dbReference type="ARBA" id="ARBA00008974"/>
    </source>
</evidence>
<gene>
    <name evidence="8" type="ORF">AAP_05012</name>
</gene>
<dbReference type="PANTHER" id="PTHR30618:SF2">
    <property type="entry name" value="ALLANTOIN PERMEASE-RELATED"/>
    <property type="match status" value="1"/>
</dbReference>
<proteinExistence type="inferred from homology"/>
<feature type="transmembrane region" description="Helical" evidence="7">
    <location>
        <begin position="401"/>
        <end position="420"/>
    </location>
</feature>
<feature type="transmembrane region" description="Helical" evidence="7">
    <location>
        <begin position="176"/>
        <end position="194"/>
    </location>
</feature>
<dbReference type="Pfam" id="PF02133">
    <property type="entry name" value="Transp_cyt_pur"/>
    <property type="match status" value="1"/>
</dbReference>
<keyword evidence="9" id="KW-1185">Reference proteome</keyword>
<dbReference type="OrthoDB" id="2018619at2759"/>
<organism evidence="8 9">
    <name type="scientific">Ascosphaera apis ARSEF 7405</name>
    <dbReference type="NCBI Taxonomy" id="392613"/>
    <lineage>
        <taxon>Eukaryota</taxon>
        <taxon>Fungi</taxon>
        <taxon>Dikarya</taxon>
        <taxon>Ascomycota</taxon>
        <taxon>Pezizomycotina</taxon>
        <taxon>Eurotiomycetes</taxon>
        <taxon>Eurotiomycetidae</taxon>
        <taxon>Onygenales</taxon>
        <taxon>Ascosphaeraceae</taxon>
        <taxon>Ascosphaera</taxon>
    </lineage>
</organism>
<keyword evidence="3 7" id="KW-0812">Transmembrane</keyword>
<evidence type="ECO:0000256" key="3">
    <source>
        <dbReference type="ARBA" id="ARBA00022692"/>
    </source>
</evidence>
<evidence type="ECO:0000313" key="9">
    <source>
        <dbReference type="Proteomes" id="UP000242877"/>
    </source>
</evidence>
<dbReference type="InterPro" id="IPR001248">
    <property type="entry name" value="Pur-cyt_permease"/>
</dbReference>
<feature type="transmembrane region" description="Helical" evidence="7">
    <location>
        <begin position="282"/>
        <end position="310"/>
    </location>
</feature>
<feature type="transmembrane region" description="Helical" evidence="7">
    <location>
        <begin position="134"/>
        <end position="156"/>
    </location>
</feature>
<dbReference type="InterPro" id="IPR012681">
    <property type="entry name" value="NCS1"/>
</dbReference>
<evidence type="ECO:0000256" key="7">
    <source>
        <dbReference type="SAM" id="Phobius"/>
    </source>
</evidence>
<sequence length="572" mass="63134">MGFKNVFAKTVDKLSVDHEPGVTTTQLMLINNDLKPVEPDRRQWRAWNYVGFWVADSFNINTWMIASSMIVDGLTWWQAWLCVWSGYFISGFFIVATARIGAVYHISFPVAVRASFGIYGSLWPVFNRAAMACIWYGVQAWLGGQCVTLMIRSIWTSYGRLPNGLPASSGTTTRDFVSFFLFSLACLPAVYLPVHKIRHLFTVKAYYAPCAGIAFMAWAIARAGSIGPMIHAPPTAQGSAFRWAVIKAIMSAISNFATLIVNAPDFARVARKPRDAFWSQLFTIPVGFAVTSLIGILVSSASAVIYGSAVWNPLDLLAKFLDNATSAERFGVFVISLGFALAQVGTNIAANSISAGTDLTALLPKFINIRRGGYVCATVGFVMCPWHLLSSSNNFTTYLSAYAVFLSSIAGPMLCDYYVIRRGHLDVHHLYSAKKHYVDPSTGEVKKRPYRYFYGFSIHAYASYISGILINIVGFAGAVGRKVPIGATYIYNVNFFGGFIVSAVVYYILVKVWPPAGLPKSTGWDEVNIDTLSWRFGDDQIDAIPGPESSDSLSTTEEQKLKEEEKHRQLDV</sequence>
<protein>
    <submittedName>
        <fullName evidence="8">Uridine permease Fui1</fullName>
    </submittedName>
</protein>
<dbReference type="FunFam" id="1.10.4160.10:FF:000001">
    <property type="entry name" value="Uracil permease, putative"/>
    <property type="match status" value="1"/>
</dbReference>
<dbReference type="InterPro" id="IPR045225">
    <property type="entry name" value="Uracil/uridine/allantoin_perm"/>
</dbReference>
<accession>A0A166N913</accession>
<dbReference type="Gene3D" id="1.10.4160.10">
    <property type="entry name" value="Hydantoin permease"/>
    <property type="match status" value="1"/>
</dbReference>
<dbReference type="NCBIfam" id="TIGR00800">
    <property type="entry name" value="ncs1"/>
    <property type="match status" value="1"/>
</dbReference>
<keyword evidence="5 7" id="KW-0472">Membrane</keyword>
<dbReference type="GO" id="GO:0015205">
    <property type="term" value="F:nucleobase transmembrane transporter activity"/>
    <property type="evidence" value="ECO:0007669"/>
    <property type="project" value="TreeGrafter"/>
</dbReference>
<feature type="transmembrane region" description="Helical" evidence="7">
    <location>
        <begin position="240"/>
        <end position="261"/>
    </location>
</feature>
<feature type="transmembrane region" description="Helical" evidence="7">
    <location>
        <begin position="452"/>
        <end position="477"/>
    </location>
</feature>
<dbReference type="AlphaFoldDB" id="A0A166N913"/>
<evidence type="ECO:0000313" key="8">
    <source>
        <dbReference type="EMBL" id="KZZ88440.1"/>
    </source>
</evidence>
<comment type="caution">
    <text evidence="8">The sequence shown here is derived from an EMBL/GenBank/DDBJ whole genome shotgun (WGS) entry which is preliminary data.</text>
</comment>
<dbReference type="VEuPathDB" id="FungiDB:AAP_05012"/>
<feature type="transmembrane region" description="Helical" evidence="7">
    <location>
        <begin position="489"/>
        <end position="510"/>
    </location>
</feature>
<feature type="transmembrane region" description="Helical" evidence="7">
    <location>
        <begin position="74"/>
        <end position="96"/>
    </location>
</feature>
<comment type="similarity">
    <text evidence="2">Belongs to the purine-cytosine permease (2.A.39) family.</text>
</comment>
<dbReference type="EMBL" id="AZGZ01000026">
    <property type="protein sequence ID" value="KZZ88440.1"/>
    <property type="molecule type" value="Genomic_DNA"/>
</dbReference>
<dbReference type="GO" id="GO:0005886">
    <property type="term" value="C:plasma membrane"/>
    <property type="evidence" value="ECO:0007669"/>
    <property type="project" value="TreeGrafter"/>
</dbReference>
<feature type="region of interest" description="Disordered" evidence="6">
    <location>
        <begin position="544"/>
        <end position="572"/>
    </location>
</feature>
<evidence type="ECO:0000256" key="1">
    <source>
        <dbReference type="ARBA" id="ARBA00004141"/>
    </source>
</evidence>
<comment type="subcellular location">
    <subcellularLocation>
        <location evidence="1">Membrane</location>
        <topology evidence="1">Multi-pass membrane protein</topology>
    </subcellularLocation>
</comment>
<evidence type="ECO:0000256" key="4">
    <source>
        <dbReference type="ARBA" id="ARBA00022989"/>
    </source>
</evidence>
<feature type="transmembrane region" description="Helical" evidence="7">
    <location>
        <begin position="206"/>
        <end position="228"/>
    </location>
</feature>
<dbReference type="Proteomes" id="UP000242877">
    <property type="component" value="Unassembled WGS sequence"/>
</dbReference>
<feature type="transmembrane region" description="Helical" evidence="7">
    <location>
        <begin position="330"/>
        <end position="350"/>
    </location>
</feature>